<dbReference type="PANTHER" id="PTHR12243">
    <property type="entry name" value="MADF DOMAIN TRANSCRIPTION FACTOR"/>
    <property type="match status" value="1"/>
</dbReference>
<dbReference type="InterPro" id="IPR039353">
    <property type="entry name" value="TF_Adf1"/>
</dbReference>
<organism evidence="3">
    <name type="scientific">Amblyomma aureolatum</name>
    <dbReference type="NCBI Taxonomy" id="187763"/>
    <lineage>
        <taxon>Eukaryota</taxon>
        <taxon>Metazoa</taxon>
        <taxon>Ecdysozoa</taxon>
        <taxon>Arthropoda</taxon>
        <taxon>Chelicerata</taxon>
        <taxon>Arachnida</taxon>
        <taxon>Acari</taxon>
        <taxon>Parasitiformes</taxon>
        <taxon>Ixodida</taxon>
        <taxon>Ixodoidea</taxon>
        <taxon>Ixodidae</taxon>
        <taxon>Amblyomminae</taxon>
        <taxon>Amblyomma</taxon>
    </lineage>
</organism>
<evidence type="ECO:0000313" key="3">
    <source>
        <dbReference type="EMBL" id="JAT97312.1"/>
    </source>
</evidence>
<accession>A0A1E1XDH3</accession>
<proteinExistence type="evidence at transcript level"/>
<dbReference type="EMBL" id="GFAC01001876">
    <property type="protein sequence ID" value="JAT97312.1"/>
    <property type="molecule type" value="mRNA"/>
</dbReference>
<dbReference type="InterPro" id="IPR006578">
    <property type="entry name" value="MADF-dom"/>
</dbReference>
<feature type="region of interest" description="Disordered" evidence="1">
    <location>
        <begin position="96"/>
        <end position="194"/>
    </location>
</feature>
<dbReference type="PANTHER" id="PTHR12243:SF69">
    <property type="entry name" value="SI:CH73-59F11.3"/>
    <property type="match status" value="1"/>
</dbReference>
<feature type="domain" description="MADF" evidence="2">
    <location>
        <begin position="2"/>
        <end position="93"/>
    </location>
</feature>
<name>A0A1E1XDH3_9ACAR</name>
<evidence type="ECO:0000259" key="2">
    <source>
        <dbReference type="PROSITE" id="PS51029"/>
    </source>
</evidence>
<dbReference type="Pfam" id="PF10545">
    <property type="entry name" value="MADF_DNA_bdg"/>
    <property type="match status" value="1"/>
</dbReference>
<protein>
    <submittedName>
        <fullName evidence="3">Putative cathepsin b</fullName>
    </submittedName>
</protein>
<dbReference type="GO" id="GO:0006357">
    <property type="term" value="P:regulation of transcription by RNA polymerase II"/>
    <property type="evidence" value="ECO:0007669"/>
    <property type="project" value="TreeGrafter"/>
</dbReference>
<dbReference type="GO" id="GO:0005667">
    <property type="term" value="C:transcription regulator complex"/>
    <property type="evidence" value="ECO:0007669"/>
    <property type="project" value="TreeGrafter"/>
</dbReference>
<dbReference type="AlphaFoldDB" id="A0A1E1XDH3"/>
<feature type="compositionally biased region" description="Polar residues" evidence="1">
    <location>
        <begin position="154"/>
        <end position="165"/>
    </location>
</feature>
<reference evidence="3" key="1">
    <citation type="journal article" date="2017" name="Front. Cell. Infect. Microbiol.">
        <title>The Distinct Transcriptional Response of the Midgut of Amblyomma sculptum and Amblyomma aureolatum Ticks to Rickettsia rickettsii Correlates to Their Differences in Susceptibility to Infection.</title>
        <authorList>
            <person name="Martins L.A."/>
            <person name="Galletti M.F.B.M."/>
            <person name="Ribeiro J.M."/>
            <person name="Fujita A."/>
            <person name="Costa F.B."/>
            <person name="Labruna M.B."/>
            <person name="Daffre S."/>
            <person name="Fogaca A.C."/>
        </authorList>
    </citation>
    <scope>NUCLEOTIDE SEQUENCE</scope>
</reference>
<feature type="compositionally biased region" description="Basic and acidic residues" evidence="1">
    <location>
        <begin position="106"/>
        <end position="116"/>
    </location>
</feature>
<dbReference type="GO" id="GO:0005634">
    <property type="term" value="C:nucleus"/>
    <property type="evidence" value="ECO:0007669"/>
    <property type="project" value="TreeGrafter"/>
</dbReference>
<sequence>EIFLDLVKPYRFLYDKRQPSFKDTETKERWWAIIGKQVGISGKCAAKKFSNLKDRWKRLKKLVEASKKPGGEELPKITWRYYDTLESMLSWDRQDKTGENVPHLDASNEDRICHQESDDDSESDVLDDGDDEEPEEIVPPEPVNHERKRRRTDSPCSTQRSNTEVQHLLETKTEEPTNGIDKGAGGSFRTKTEEPSNRIDKVAGGLLDAIKMVTQREMPHRCNMFFNFLAETAKSLSTSQQDLLMKKCHMALHDIQYGEDGVNKDPQ</sequence>
<feature type="compositionally biased region" description="Acidic residues" evidence="1">
    <location>
        <begin position="117"/>
        <end position="138"/>
    </location>
</feature>
<dbReference type="SMART" id="SM00595">
    <property type="entry name" value="MADF"/>
    <property type="match status" value="1"/>
</dbReference>
<dbReference type="PROSITE" id="PS51029">
    <property type="entry name" value="MADF"/>
    <property type="match status" value="1"/>
</dbReference>
<feature type="non-terminal residue" evidence="3">
    <location>
        <position position="1"/>
    </location>
</feature>
<evidence type="ECO:0000256" key="1">
    <source>
        <dbReference type="SAM" id="MobiDB-lite"/>
    </source>
</evidence>